<reference evidence="1 2" key="1">
    <citation type="journal article" date="2011" name="Front. Microbiol.">
        <title>Genomic signatures of strain selection and enhancement in Bacillus atrophaeus var. globigii, a historical biowarfare simulant.</title>
        <authorList>
            <person name="Gibbons H.S."/>
            <person name="Broomall S.M."/>
            <person name="McNew L.A."/>
            <person name="Daligault H."/>
            <person name="Chapman C."/>
            <person name="Bruce D."/>
            <person name="Karavis M."/>
            <person name="Krepps M."/>
            <person name="McGregor P.A."/>
            <person name="Hong C."/>
            <person name="Park K.H."/>
            <person name="Akmal A."/>
            <person name="Feldman A."/>
            <person name="Lin J.S."/>
            <person name="Chang W.E."/>
            <person name="Higgs B.W."/>
            <person name="Demirev P."/>
            <person name="Lindquist J."/>
            <person name="Liem A."/>
            <person name="Fochler E."/>
            <person name="Read T.D."/>
            <person name="Tapia R."/>
            <person name="Johnson S."/>
            <person name="Bishop-Lilly K.A."/>
            <person name="Detter C."/>
            <person name="Han C."/>
            <person name="Sozhamannan S."/>
            <person name="Rosenzweig C.N."/>
            <person name="Skowronski E.W."/>
        </authorList>
    </citation>
    <scope>NUCLEOTIDE SEQUENCE [LARGE SCALE GENOMIC DNA]</scope>
    <source>
        <strain evidence="1 2">1942</strain>
    </source>
</reference>
<protein>
    <recommendedName>
        <fullName evidence="3">DUF2533 family protein</fullName>
    </recommendedName>
</protein>
<dbReference type="Proteomes" id="UP000006867">
    <property type="component" value="Chromosome"/>
</dbReference>
<dbReference type="EMBL" id="CP002207">
    <property type="protein sequence ID" value="ADP32706.1"/>
    <property type="molecule type" value="Genomic_DNA"/>
</dbReference>
<gene>
    <name evidence="1" type="ordered locus">BATR1942_08865</name>
</gene>
<proteinExistence type="predicted"/>
<keyword evidence="2" id="KW-1185">Reference proteome</keyword>
<evidence type="ECO:0008006" key="3">
    <source>
        <dbReference type="Google" id="ProtNLM"/>
    </source>
</evidence>
<dbReference type="GeneID" id="92917413"/>
<name>A0ABM5LXU9_BACA1</name>
<evidence type="ECO:0000313" key="2">
    <source>
        <dbReference type="Proteomes" id="UP000006867"/>
    </source>
</evidence>
<dbReference type="InterPro" id="IPR019688">
    <property type="entry name" value="DUF2533"/>
</dbReference>
<accession>A0ABM5LXU9</accession>
<dbReference type="Pfam" id="PF10752">
    <property type="entry name" value="DUF2533"/>
    <property type="match status" value="1"/>
</dbReference>
<dbReference type="RefSeq" id="WP_003325682.1">
    <property type="nucleotide sequence ID" value="NC_014639.1"/>
</dbReference>
<organism evidence="1 2">
    <name type="scientific">Bacillus atrophaeus (strain 1942)</name>
    <dbReference type="NCBI Taxonomy" id="720555"/>
    <lineage>
        <taxon>Bacteria</taxon>
        <taxon>Bacillati</taxon>
        <taxon>Bacillota</taxon>
        <taxon>Bacilli</taxon>
        <taxon>Bacillales</taxon>
        <taxon>Bacillaceae</taxon>
        <taxon>Bacillus</taxon>
    </lineage>
</organism>
<sequence>MSNVHEAITAHSNKQHQHIKHFLQLEQKREQAIEETVAKCQNGEPFTTDTINEITAEMNQLAKQGIVPTRRLVTKEMVEEYANRK</sequence>
<evidence type="ECO:0000313" key="1">
    <source>
        <dbReference type="EMBL" id="ADP32706.1"/>
    </source>
</evidence>